<evidence type="ECO:0000256" key="2">
    <source>
        <dbReference type="ARBA" id="ARBA00007459"/>
    </source>
</evidence>
<feature type="compositionally biased region" description="Basic and acidic residues" evidence="6">
    <location>
        <begin position="1"/>
        <end position="12"/>
    </location>
</feature>
<evidence type="ECO:0000256" key="6">
    <source>
        <dbReference type="SAM" id="MobiDB-lite"/>
    </source>
</evidence>
<gene>
    <name evidence="8" type="ORF">DASB73_014390</name>
</gene>
<dbReference type="InterPro" id="IPR051187">
    <property type="entry name" value="Pre-mRNA_3'-end_processing_reg"/>
</dbReference>
<proteinExistence type="inferred from homology"/>
<comment type="similarity">
    <text evidence="2">Belongs to the FIP1 family.</text>
</comment>
<sequence length="198" mass="21817">MAPEVGAKRRADEEESDVDSDSDIEFLLAPRANEPSSSTSDIRASEPAKVEASSNALVNENDANETMNSGIANEENSTEAKNAEIDTNVNAEGSGNYEPPRGTLDIDAVGTLNGQSIAKFPPSSFTDKPWRRPGADISDYFNYGFDEFSWMAYCNRQDKLRAHFTTPQVMNMGMPMMPPQFMMPPPMMPPYMNMNMGP</sequence>
<feature type="region of interest" description="Disordered" evidence="6">
    <location>
        <begin position="1"/>
        <end position="82"/>
    </location>
</feature>
<dbReference type="PANTHER" id="PTHR13484">
    <property type="entry name" value="FIP1-LIKE 1 PROTEIN"/>
    <property type="match status" value="1"/>
</dbReference>
<reference evidence="8 9" key="1">
    <citation type="journal article" date="2023" name="Elife">
        <title>Identification of key yeast species and microbe-microbe interactions impacting larval growth of Drosophila in the wild.</title>
        <authorList>
            <person name="Mure A."/>
            <person name="Sugiura Y."/>
            <person name="Maeda R."/>
            <person name="Honda K."/>
            <person name="Sakurai N."/>
            <person name="Takahashi Y."/>
            <person name="Watada M."/>
            <person name="Katoh T."/>
            <person name="Gotoh A."/>
            <person name="Gotoh Y."/>
            <person name="Taniguchi I."/>
            <person name="Nakamura K."/>
            <person name="Hayashi T."/>
            <person name="Katayama T."/>
            <person name="Uemura T."/>
            <person name="Hattori Y."/>
        </authorList>
    </citation>
    <scope>NUCLEOTIDE SEQUENCE [LARGE SCALE GENOMIC DNA]</scope>
    <source>
        <strain evidence="8 9">SB-73</strain>
    </source>
</reference>
<organism evidence="8 9">
    <name type="scientific">Starmerella bacillaris</name>
    <name type="common">Yeast</name>
    <name type="synonym">Candida zemplinina</name>
    <dbReference type="NCBI Taxonomy" id="1247836"/>
    <lineage>
        <taxon>Eukaryota</taxon>
        <taxon>Fungi</taxon>
        <taxon>Dikarya</taxon>
        <taxon>Ascomycota</taxon>
        <taxon>Saccharomycotina</taxon>
        <taxon>Dipodascomycetes</taxon>
        <taxon>Dipodascales</taxon>
        <taxon>Trichomonascaceae</taxon>
        <taxon>Starmerella</taxon>
    </lineage>
</organism>
<evidence type="ECO:0000256" key="4">
    <source>
        <dbReference type="ARBA" id="ARBA00022664"/>
    </source>
</evidence>
<dbReference type="GO" id="GO:0005847">
    <property type="term" value="C:mRNA cleavage and polyadenylation specificity factor complex"/>
    <property type="evidence" value="ECO:0007669"/>
    <property type="project" value="TreeGrafter"/>
</dbReference>
<evidence type="ECO:0000256" key="1">
    <source>
        <dbReference type="ARBA" id="ARBA00004123"/>
    </source>
</evidence>
<evidence type="ECO:0000313" key="9">
    <source>
        <dbReference type="Proteomes" id="UP001362899"/>
    </source>
</evidence>
<evidence type="ECO:0000256" key="3">
    <source>
        <dbReference type="ARBA" id="ARBA00017404"/>
    </source>
</evidence>
<comment type="subcellular location">
    <subcellularLocation>
        <location evidence="1">Nucleus</location>
    </subcellularLocation>
</comment>
<dbReference type="AlphaFoldDB" id="A0AAV5RH43"/>
<feature type="compositionally biased region" description="Acidic residues" evidence="6">
    <location>
        <begin position="13"/>
        <end position="24"/>
    </location>
</feature>
<dbReference type="Pfam" id="PF05182">
    <property type="entry name" value="Fip1"/>
    <property type="match status" value="1"/>
</dbReference>
<name>A0AAV5RH43_STABA</name>
<feature type="compositionally biased region" description="Polar residues" evidence="6">
    <location>
        <begin position="64"/>
        <end position="75"/>
    </location>
</feature>
<dbReference type="PANTHER" id="PTHR13484:SF0">
    <property type="entry name" value="PRE-MRNA 3'-END-PROCESSING FACTOR FIP1"/>
    <property type="match status" value="1"/>
</dbReference>
<keyword evidence="9" id="KW-1185">Reference proteome</keyword>
<evidence type="ECO:0000256" key="5">
    <source>
        <dbReference type="ARBA" id="ARBA00023242"/>
    </source>
</evidence>
<dbReference type="Proteomes" id="UP001362899">
    <property type="component" value="Unassembled WGS sequence"/>
</dbReference>
<dbReference type="EMBL" id="BTGC01000003">
    <property type="protein sequence ID" value="GMM50481.1"/>
    <property type="molecule type" value="Genomic_DNA"/>
</dbReference>
<evidence type="ECO:0000259" key="7">
    <source>
        <dbReference type="Pfam" id="PF05182"/>
    </source>
</evidence>
<accession>A0AAV5RH43</accession>
<dbReference type="GO" id="GO:0006397">
    <property type="term" value="P:mRNA processing"/>
    <property type="evidence" value="ECO:0007669"/>
    <property type="project" value="UniProtKB-KW"/>
</dbReference>
<dbReference type="InterPro" id="IPR007854">
    <property type="entry name" value="Fip1_dom"/>
</dbReference>
<keyword evidence="4" id="KW-0507">mRNA processing</keyword>
<keyword evidence="5" id="KW-0539">Nucleus</keyword>
<comment type="caution">
    <text evidence="8">The sequence shown here is derived from an EMBL/GenBank/DDBJ whole genome shotgun (WGS) entry which is preliminary data.</text>
</comment>
<protein>
    <recommendedName>
        <fullName evidence="3">Pre-mRNA polyadenylation factor FIP1</fullName>
    </recommendedName>
</protein>
<evidence type="ECO:0000313" key="8">
    <source>
        <dbReference type="EMBL" id="GMM50481.1"/>
    </source>
</evidence>
<feature type="domain" description="Pre-mRNA polyadenylation factor Fip1" evidence="7">
    <location>
        <begin position="124"/>
        <end position="161"/>
    </location>
</feature>